<evidence type="ECO:0000313" key="3">
    <source>
        <dbReference type="Proteomes" id="UP000290649"/>
    </source>
</evidence>
<sequence>MNPLTLGIVLIVTATIIVFNYEKILGFFSKLSKKLLIIHTLIVSTAILIINYRKTVEFRNATPSWEYYHDPFWFTFLIHSHTLTNLFLGFILSILLTIVLMKVDISLKKLS</sequence>
<feature type="transmembrane region" description="Helical" evidence="1">
    <location>
        <begin position="6"/>
        <end position="28"/>
    </location>
</feature>
<keyword evidence="3" id="KW-1185">Reference proteome</keyword>
<protein>
    <submittedName>
        <fullName evidence="2">Uncharacterized protein</fullName>
    </submittedName>
</protein>
<dbReference type="AlphaFoldDB" id="A0A4Q0VMN5"/>
<keyword evidence="1" id="KW-0472">Membrane</keyword>
<proteinExistence type="predicted"/>
<feature type="transmembrane region" description="Helical" evidence="1">
    <location>
        <begin position="35"/>
        <end position="52"/>
    </location>
</feature>
<keyword evidence="1" id="KW-1133">Transmembrane helix</keyword>
<evidence type="ECO:0000313" key="2">
    <source>
        <dbReference type="EMBL" id="RXI96601.1"/>
    </source>
</evidence>
<accession>A0A4Q0VMN5</accession>
<dbReference type="RefSeq" id="WP_129080573.1">
    <property type="nucleotide sequence ID" value="NZ_QOUX01000047.1"/>
</dbReference>
<name>A0A4Q0VMN5_9BACI</name>
<evidence type="ECO:0000256" key="1">
    <source>
        <dbReference type="SAM" id="Phobius"/>
    </source>
</evidence>
<reference evidence="2 3" key="1">
    <citation type="journal article" date="2019" name="Int. J. Syst. Evol. Microbiol.">
        <title>Anaerobacillus alkaliphilus sp. nov., a novel alkaliphilic and moderately halophilic bacterium.</title>
        <authorList>
            <person name="Borsodi A.K."/>
            <person name="Aszalos J.M."/>
            <person name="Bihari P."/>
            <person name="Nagy I."/>
            <person name="Schumann P."/>
            <person name="Sproer C."/>
            <person name="Kovacs A.L."/>
            <person name="Boka K."/>
            <person name="Dobosy P."/>
            <person name="Ovari M."/>
            <person name="Szili-Kovacs T."/>
            <person name="Toth E."/>
        </authorList>
    </citation>
    <scope>NUCLEOTIDE SEQUENCE [LARGE SCALE GENOMIC DNA]</scope>
    <source>
        <strain evidence="2 3">B16-10</strain>
    </source>
</reference>
<keyword evidence="1" id="KW-0812">Transmembrane</keyword>
<dbReference type="EMBL" id="QOUX01000047">
    <property type="protein sequence ID" value="RXI96601.1"/>
    <property type="molecule type" value="Genomic_DNA"/>
</dbReference>
<organism evidence="2 3">
    <name type="scientific">Anaerobacillus alkaliphilus</name>
    <dbReference type="NCBI Taxonomy" id="1548597"/>
    <lineage>
        <taxon>Bacteria</taxon>
        <taxon>Bacillati</taxon>
        <taxon>Bacillota</taxon>
        <taxon>Bacilli</taxon>
        <taxon>Bacillales</taxon>
        <taxon>Bacillaceae</taxon>
        <taxon>Anaerobacillus</taxon>
    </lineage>
</organism>
<dbReference type="Proteomes" id="UP000290649">
    <property type="component" value="Unassembled WGS sequence"/>
</dbReference>
<comment type="caution">
    <text evidence="2">The sequence shown here is derived from an EMBL/GenBank/DDBJ whole genome shotgun (WGS) entry which is preliminary data.</text>
</comment>
<gene>
    <name evidence="2" type="ORF">DS745_23155</name>
</gene>
<feature type="transmembrane region" description="Helical" evidence="1">
    <location>
        <begin position="72"/>
        <end position="101"/>
    </location>
</feature>